<dbReference type="RefSeq" id="WP_117001754.1">
    <property type="nucleotide sequence ID" value="NZ_BMJS01000004.1"/>
</dbReference>
<feature type="transmembrane region" description="Helical" evidence="1">
    <location>
        <begin position="75"/>
        <end position="102"/>
    </location>
</feature>
<organism evidence="2 3">
    <name type="scientific">Cysteiniphilum litorale</name>
    <dbReference type="NCBI Taxonomy" id="2056700"/>
    <lineage>
        <taxon>Bacteria</taxon>
        <taxon>Pseudomonadati</taxon>
        <taxon>Pseudomonadota</taxon>
        <taxon>Gammaproteobacteria</taxon>
        <taxon>Thiotrichales</taxon>
        <taxon>Fastidiosibacteraceae</taxon>
        <taxon>Cysteiniphilum</taxon>
    </lineage>
</organism>
<reference evidence="2" key="1">
    <citation type="journal article" date="2014" name="Int. J. Syst. Evol. Microbiol.">
        <title>Complete genome sequence of Corynebacterium casei LMG S-19264T (=DSM 44701T), isolated from a smear-ripened cheese.</title>
        <authorList>
            <consortium name="US DOE Joint Genome Institute (JGI-PGF)"/>
            <person name="Walter F."/>
            <person name="Albersmeier A."/>
            <person name="Kalinowski J."/>
            <person name="Ruckert C."/>
        </authorList>
    </citation>
    <scope>NUCLEOTIDE SEQUENCE</scope>
    <source>
        <strain evidence="2">CGMCC 1.15758</strain>
    </source>
</reference>
<feature type="transmembrane region" description="Helical" evidence="1">
    <location>
        <begin position="41"/>
        <end position="63"/>
    </location>
</feature>
<dbReference type="AlphaFoldDB" id="A0A8J2Z312"/>
<evidence type="ECO:0000256" key="1">
    <source>
        <dbReference type="SAM" id="Phobius"/>
    </source>
</evidence>
<keyword evidence="3" id="KW-1185">Reference proteome</keyword>
<gene>
    <name evidence="2" type="ORF">GCM10010995_05690</name>
</gene>
<feature type="transmembrane region" description="Helical" evidence="1">
    <location>
        <begin position="196"/>
        <end position="215"/>
    </location>
</feature>
<feature type="transmembrane region" description="Helical" evidence="1">
    <location>
        <begin position="122"/>
        <end position="146"/>
    </location>
</feature>
<keyword evidence="1" id="KW-1133">Transmembrane helix</keyword>
<evidence type="ECO:0000313" key="3">
    <source>
        <dbReference type="Proteomes" id="UP000636949"/>
    </source>
</evidence>
<keyword evidence="1" id="KW-0472">Membrane</keyword>
<dbReference type="Proteomes" id="UP000636949">
    <property type="component" value="Unassembled WGS sequence"/>
</dbReference>
<protein>
    <submittedName>
        <fullName evidence="2">Uncharacterized protein</fullName>
    </submittedName>
</protein>
<sequence length="226" mass="25742">MKFKENNLLKKDLHIASLALIMLYMSVKLTCNIIFFNHIEFNFMGFNFNMTYAAFLYPLVYVLMDRMVVCFGALWTVFIVLFGVLLDAASSGMIASTSFLPIPSNLSSSDLIHTTSIHNISLGVWSLFWHGLLGSIVAYLGELLLFNALYQKIFKKNFWLSSIASICTTMAIHNAICDYQMFADSVNRWHLIISNYSVNLVVIIIYTTILTFIGWDKQTLANKIKQ</sequence>
<evidence type="ECO:0000313" key="2">
    <source>
        <dbReference type="EMBL" id="GGF91288.1"/>
    </source>
</evidence>
<keyword evidence="1" id="KW-0812">Transmembrane</keyword>
<comment type="caution">
    <text evidence="2">The sequence shown here is derived from an EMBL/GenBank/DDBJ whole genome shotgun (WGS) entry which is preliminary data.</text>
</comment>
<dbReference type="InterPro" id="IPR003744">
    <property type="entry name" value="YhhQ"/>
</dbReference>
<feature type="transmembrane region" description="Helical" evidence="1">
    <location>
        <begin position="12"/>
        <end position="35"/>
    </location>
</feature>
<dbReference type="Pfam" id="PF02592">
    <property type="entry name" value="Vut_1"/>
    <property type="match status" value="1"/>
</dbReference>
<proteinExistence type="predicted"/>
<name>A0A8J2Z312_9GAMM</name>
<accession>A0A8J2Z312</accession>
<dbReference type="OrthoDB" id="9831743at2"/>
<feature type="transmembrane region" description="Helical" evidence="1">
    <location>
        <begin position="158"/>
        <end position="176"/>
    </location>
</feature>
<reference evidence="2" key="2">
    <citation type="submission" date="2020-09" db="EMBL/GenBank/DDBJ databases">
        <authorList>
            <person name="Sun Q."/>
            <person name="Zhou Y."/>
        </authorList>
    </citation>
    <scope>NUCLEOTIDE SEQUENCE</scope>
    <source>
        <strain evidence="2">CGMCC 1.15758</strain>
    </source>
</reference>
<dbReference type="EMBL" id="BMJS01000004">
    <property type="protein sequence ID" value="GGF91288.1"/>
    <property type="molecule type" value="Genomic_DNA"/>
</dbReference>